<feature type="transmembrane region" description="Helical" evidence="2">
    <location>
        <begin position="175"/>
        <end position="192"/>
    </location>
</feature>
<dbReference type="OrthoDB" id="3822725at2"/>
<dbReference type="PATRIC" id="fig|1097667.3.peg.3151"/>
<gene>
    <name evidence="3" type="ORF">PAI11_31780</name>
</gene>
<dbReference type="AlphaFoldDB" id="H0E8L7"/>
<keyword evidence="4" id="KW-1185">Reference proteome</keyword>
<accession>H0E8L7</accession>
<feature type="region of interest" description="Disordered" evidence="1">
    <location>
        <begin position="1"/>
        <end position="26"/>
    </location>
</feature>
<evidence type="ECO:0000313" key="4">
    <source>
        <dbReference type="Proteomes" id="UP000005143"/>
    </source>
</evidence>
<feature type="transmembrane region" description="Helical" evidence="2">
    <location>
        <begin position="90"/>
        <end position="108"/>
    </location>
</feature>
<dbReference type="Proteomes" id="UP000005143">
    <property type="component" value="Unassembled WGS sequence"/>
</dbReference>
<sequence>MSTTAHTELIRGAAEGGPADSAGPRERFTAPSLARLTKVELRKAADTRAGRWLLISAVLIAAVVAVARALSGDVADRTFAGSLELTMLPLGILLPVIGILLVTSEWSQRTALTTFSLVPHRDRVAGSKILAALVLGLAAAVISVAMAAVGNIVGIVATEADGSWSMSASTLGQALLGQELNLLMGVGFGLLLMSPALAIVVFFALPTVFTILGSMISSLEKTFEWIDPNSAFDPLTDGSMHGDDWAKLLVCSLLWVGLPLAAGLWRLMRREVK</sequence>
<evidence type="ECO:0000313" key="3">
    <source>
        <dbReference type="EMBL" id="EHN10017.1"/>
    </source>
</evidence>
<name>H0E8L7_9ACTN</name>
<evidence type="ECO:0000256" key="1">
    <source>
        <dbReference type="SAM" id="MobiDB-lite"/>
    </source>
</evidence>
<feature type="transmembrane region" description="Helical" evidence="2">
    <location>
        <begin position="129"/>
        <end position="155"/>
    </location>
</feature>
<proteinExistence type="predicted"/>
<feature type="transmembrane region" description="Helical" evidence="2">
    <location>
        <begin position="245"/>
        <end position="265"/>
    </location>
</feature>
<reference evidence="3 4" key="1">
    <citation type="journal article" date="2013" name="Biodegradation">
        <title>Quantitative proteomic analysis of ibuprofen-degrading Patulibacter sp. strain I11.</title>
        <authorList>
            <person name="Almeida B."/>
            <person name="Kjeldal H."/>
            <person name="Lolas I."/>
            <person name="Knudsen A.D."/>
            <person name="Carvalho G."/>
            <person name="Nielsen K.L."/>
            <person name="Barreto Crespo M.T."/>
            <person name="Stensballe A."/>
            <person name="Nielsen J.L."/>
        </authorList>
    </citation>
    <scope>NUCLEOTIDE SEQUENCE [LARGE SCALE GENOMIC DNA]</scope>
    <source>
        <strain evidence="3 4">I11</strain>
    </source>
</reference>
<dbReference type="GO" id="GO:0005886">
    <property type="term" value="C:plasma membrane"/>
    <property type="evidence" value="ECO:0007669"/>
    <property type="project" value="UniProtKB-SubCell"/>
</dbReference>
<keyword evidence="2" id="KW-0472">Membrane</keyword>
<dbReference type="GO" id="GO:0140359">
    <property type="term" value="F:ABC-type transporter activity"/>
    <property type="evidence" value="ECO:0007669"/>
    <property type="project" value="InterPro"/>
</dbReference>
<keyword evidence="2" id="KW-0812">Transmembrane</keyword>
<protein>
    <recommendedName>
        <fullName evidence="5">ABC transporter permease</fullName>
    </recommendedName>
</protein>
<evidence type="ECO:0000256" key="2">
    <source>
        <dbReference type="SAM" id="Phobius"/>
    </source>
</evidence>
<keyword evidence="2" id="KW-1133">Transmembrane helix</keyword>
<feature type="transmembrane region" description="Helical" evidence="2">
    <location>
        <begin position="199"/>
        <end position="219"/>
    </location>
</feature>
<comment type="caution">
    <text evidence="3">The sequence shown here is derived from an EMBL/GenBank/DDBJ whole genome shotgun (WGS) entry which is preliminary data.</text>
</comment>
<dbReference type="RefSeq" id="WP_007576995.1">
    <property type="nucleotide sequence ID" value="NZ_AGUD01000244.1"/>
</dbReference>
<feature type="transmembrane region" description="Helical" evidence="2">
    <location>
        <begin position="52"/>
        <end position="70"/>
    </location>
</feature>
<evidence type="ECO:0008006" key="5">
    <source>
        <dbReference type="Google" id="ProtNLM"/>
    </source>
</evidence>
<dbReference type="EMBL" id="AGUD01000244">
    <property type="protein sequence ID" value="EHN10017.1"/>
    <property type="molecule type" value="Genomic_DNA"/>
</dbReference>
<organism evidence="3 4">
    <name type="scientific">Patulibacter medicamentivorans</name>
    <dbReference type="NCBI Taxonomy" id="1097667"/>
    <lineage>
        <taxon>Bacteria</taxon>
        <taxon>Bacillati</taxon>
        <taxon>Actinomycetota</taxon>
        <taxon>Thermoleophilia</taxon>
        <taxon>Solirubrobacterales</taxon>
        <taxon>Patulibacteraceae</taxon>
        <taxon>Patulibacter</taxon>
    </lineage>
</organism>